<dbReference type="GO" id="GO:0005634">
    <property type="term" value="C:nucleus"/>
    <property type="evidence" value="ECO:0007669"/>
    <property type="project" value="UniProtKB-SubCell"/>
</dbReference>
<sequence>MENEAGCECQLCGGRRGVVFCGAHGGRLCLQCDRALHQAHGGAGDHPRAPLCDSCNAAAAELRLNDGATLCGPCAYPYAYAYPYTYTYVYTGCPTPLEMMRLLHAAPPPPFPAVGRSRKPDAGTIMHHMQPATFSLQQEGGEGEELLPTLLSATATPNTATAAPMAMPPPPPPLQHHTTTSLIMMIRNIHKREERNRAKLRYNDKKKTRKFSKQIKYACRKAGADARKRVKGRFAKASSSSSSSSSSIDHRL</sequence>
<feature type="domain" description="B box-type" evidence="7">
    <location>
        <begin position="9"/>
        <end position="51"/>
    </location>
</feature>
<dbReference type="SMART" id="SM00336">
    <property type="entry name" value="BBOX"/>
    <property type="match status" value="1"/>
</dbReference>
<dbReference type="Proteomes" id="UP000008021">
    <property type="component" value="Chromosome 6"/>
</dbReference>
<reference evidence="9" key="2">
    <citation type="submission" date="2018-05" db="EMBL/GenBank/DDBJ databases">
        <title>OmerRS3 (Oryza meridionalis Reference Sequence Version 3).</title>
        <authorList>
            <person name="Zhang J."/>
            <person name="Kudrna D."/>
            <person name="Lee S."/>
            <person name="Talag J."/>
            <person name="Welchert J."/>
            <person name="Wing R.A."/>
        </authorList>
    </citation>
    <scope>NUCLEOTIDE SEQUENCE [LARGE SCALE GENOMIC DNA]</scope>
    <source>
        <strain evidence="9">cv. OR44</strain>
    </source>
</reference>
<evidence type="ECO:0008006" key="11">
    <source>
        <dbReference type="Google" id="ProtNLM"/>
    </source>
</evidence>
<dbReference type="InterPro" id="IPR010402">
    <property type="entry name" value="CCT_domain"/>
</dbReference>
<dbReference type="eggNOG" id="ENOG502RRQH">
    <property type="taxonomic scope" value="Eukaryota"/>
</dbReference>
<dbReference type="GO" id="GO:0008270">
    <property type="term" value="F:zinc ion binding"/>
    <property type="evidence" value="ECO:0007669"/>
    <property type="project" value="UniProtKB-KW"/>
</dbReference>
<proteinExistence type="predicted"/>
<keyword evidence="4" id="KW-0479">Metal-binding</keyword>
<evidence type="ECO:0000259" key="8">
    <source>
        <dbReference type="PROSITE" id="PS51017"/>
    </source>
</evidence>
<organism evidence="9">
    <name type="scientific">Oryza meridionalis</name>
    <dbReference type="NCBI Taxonomy" id="40149"/>
    <lineage>
        <taxon>Eukaryota</taxon>
        <taxon>Viridiplantae</taxon>
        <taxon>Streptophyta</taxon>
        <taxon>Embryophyta</taxon>
        <taxon>Tracheophyta</taxon>
        <taxon>Spermatophyta</taxon>
        <taxon>Magnoliopsida</taxon>
        <taxon>Liliopsida</taxon>
        <taxon>Poales</taxon>
        <taxon>Poaceae</taxon>
        <taxon>BOP clade</taxon>
        <taxon>Oryzoideae</taxon>
        <taxon>Oryzeae</taxon>
        <taxon>Oryzinae</taxon>
        <taxon>Oryza</taxon>
    </lineage>
</organism>
<evidence type="ECO:0000313" key="10">
    <source>
        <dbReference type="Proteomes" id="UP000008021"/>
    </source>
</evidence>
<dbReference type="Gramene" id="OMERI06G00110.1">
    <property type="protein sequence ID" value="OMERI06G00110.1"/>
    <property type="gene ID" value="OMERI06G00110"/>
</dbReference>
<comment type="subcellular location">
    <subcellularLocation>
        <location evidence="1 5">Nucleus</location>
    </subcellularLocation>
</comment>
<accession>A0A0E0DVE4</accession>
<evidence type="ECO:0000256" key="2">
    <source>
        <dbReference type="ARBA" id="ARBA00022737"/>
    </source>
</evidence>
<feature type="compositionally biased region" description="Low complexity" evidence="6">
    <location>
        <begin position="238"/>
        <end position="252"/>
    </location>
</feature>
<protein>
    <recommendedName>
        <fullName evidence="11">CCT domain-containing protein</fullName>
    </recommendedName>
</protein>
<feature type="domain" description="CCT" evidence="8">
    <location>
        <begin position="195"/>
        <end position="237"/>
    </location>
</feature>
<dbReference type="Pfam" id="PF06203">
    <property type="entry name" value="CCT"/>
    <property type="match status" value="1"/>
</dbReference>
<evidence type="ECO:0000256" key="1">
    <source>
        <dbReference type="ARBA" id="ARBA00004123"/>
    </source>
</evidence>
<dbReference type="PANTHER" id="PTHR31717">
    <property type="entry name" value="ZINC FINGER PROTEIN CONSTANS-LIKE 10"/>
    <property type="match status" value="1"/>
</dbReference>
<keyword evidence="4" id="KW-0862">Zinc</keyword>
<keyword evidence="10" id="KW-1185">Reference proteome</keyword>
<dbReference type="PROSITE" id="PS51017">
    <property type="entry name" value="CCT"/>
    <property type="match status" value="1"/>
</dbReference>
<keyword evidence="3 5" id="KW-0539">Nucleus</keyword>
<evidence type="ECO:0000256" key="4">
    <source>
        <dbReference type="PROSITE-ProRule" id="PRU00024"/>
    </source>
</evidence>
<dbReference type="EnsemblPlants" id="OMERI06G00110.1">
    <property type="protein sequence ID" value="OMERI06G00110.1"/>
    <property type="gene ID" value="OMERI06G00110"/>
</dbReference>
<evidence type="ECO:0000313" key="9">
    <source>
        <dbReference type="EnsemblPlants" id="OMERI06G00110.1"/>
    </source>
</evidence>
<dbReference type="PROSITE" id="PS50119">
    <property type="entry name" value="ZF_BBOX"/>
    <property type="match status" value="1"/>
</dbReference>
<evidence type="ECO:0000256" key="5">
    <source>
        <dbReference type="PROSITE-ProRule" id="PRU00357"/>
    </source>
</evidence>
<evidence type="ECO:0000256" key="3">
    <source>
        <dbReference type="ARBA" id="ARBA00023242"/>
    </source>
</evidence>
<evidence type="ECO:0000259" key="7">
    <source>
        <dbReference type="PROSITE" id="PS50119"/>
    </source>
</evidence>
<dbReference type="InterPro" id="IPR000315">
    <property type="entry name" value="Znf_B-box"/>
</dbReference>
<keyword evidence="2" id="KW-0677">Repeat</keyword>
<name>A0A0E0DVE4_9ORYZ</name>
<dbReference type="PANTHER" id="PTHR31717:SF130">
    <property type="entry name" value="OS06G0103000 PROTEIN"/>
    <property type="match status" value="1"/>
</dbReference>
<dbReference type="HOGENOM" id="CLU_105615_0_0_1"/>
<evidence type="ECO:0000256" key="6">
    <source>
        <dbReference type="SAM" id="MobiDB-lite"/>
    </source>
</evidence>
<reference evidence="9" key="1">
    <citation type="submission" date="2015-04" db="UniProtKB">
        <authorList>
            <consortium name="EnsemblPlants"/>
        </authorList>
    </citation>
    <scope>IDENTIFICATION</scope>
</reference>
<feature type="region of interest" description="Disordered" evidence="6">
    <location>
        <begin position="220"/>
        <end position="252"/>
    </location>
</feature>
<dbReference type="AlphaFoldDB" id="A0A0E0DVE4"/>
<keyword evidence="4" id="KW-0863">Zinc-finger</keyword>
<dbReference type="GO" id="GO:0006355">
    <property type="term" value="P:regulation of DNA-templated transcription"/>
    <property type="evidence" value="ECO:0007669"/>
    <property type="project" value="UniProtKB-ARBA"/>
</dbReference>